<dbReference type="FunFam" id="3.90.700.10:FF:000002">
    <property type="entry name" value="L-aspartate oxidase"/>
    <property type="match status" value="1"/>
</dbReference>
<comment type="similarity">
    <text evidence="3">Belongs to the FAD-dependent oxidoreductase 2 family. NadB subfamily.</text>
</comment>
<dbReference type="InterPro" id="IPR005288">
    <property type="entry name" value="NadB"/>
</dbReference>
<proteinExistence type="inferred from homology"/>
<evidence type="ECO:0000256" key="4">
    <source>
        <dbReference type="ARBA" id="ARBA00012173"/>
    </source>
</evidence>
<keyword evidence="7" id="KW-0274">FAD</keyword>
<dbReference type="PANTHER" id="PTHR42716:SF2">
    <property type="entry name" value="L-ASPARTATE OXIDASE, CHLOROPLASTIC"/>
    <property type="match status" value="1"/>
</dbReference>
<keyword evidence="8" id="KW-0560">Oxidoreductase</keyword>
<dbReference type="InterPro" id="IPR027477">
    <property type="entry name" value="Succ_DH/fumarate_Rdtase_cat_sf"/>
</dbReference>
<feature type="domain" description="Fumarate reductase/succinate dehydrogenase flavoprotein-like C-terminal" evidence="10">
    <location>
        <begin position="469"/>
        <end position="504"/>
    </location>
</feature>
<gene>
    <name evidence="11" type="ORF">UFOPK3789_00173</name>
</gene>
<evidence type="ECO:0000256" key="3">
    <source>
        <dbReference type="ARBA" id="ARBA00008562"/>
    </source>
</evidence>
<dbReference type="InterPro" id="IPR015939">
    <property type="entry name" value="Fum_Rdtase/Succ_DH_flav-like_C"/>
</dbReference>
<dbReference type="EC" id="1.4.3.16" evidence="4"/>
<dbReference type="Gene3D" id="1.20.58.100">
    <property type="entry name" value="Fumarate reductase/succinate dehydrogenase flavoprotein-like, C-terminal domain"/>
    <property type="match status" value="1"/>
</dbReference>
<dbReference type="PRINTS" id="PR00368">
    <property type="entry name" value="FADPNR"/>
</dbReference>
<evidence type="ECO:0000259" key="10">
    <source>
        <dbReference type="Pfam" id="PF02910"/>
    </source>
</evidence>
<accession>A0A6J7JHN2</accession>
<dbReference type="PANTHER" id="PTHR42716">
    <property type="entry name" value="L-ASPARTATE OXIDASE"/>
    <property type="match status" value="1"/>
</dbReference>
<evidence type="ECO:0000256" key="5">
    <source>
        <dbReference type="ARBA" id="ARBA00022630"/>
    </source>
</evidence>
<evidence type="ECO:0000313" key="11">
    <source>
        <dbReference type="EMBL" id="CAB4942613.1"/>
    </source>
</evidence>
<organism evidence="11">
    <name type="scientific">freshwater metagenome</name>
    <dbReference type="NCBI Taxonomy" id="449393"/>
    <lineage>
        <taxon>unclassified sequences</taxon>
        <taxon>metagenomes</taxon>
        <taxon>ecological metagenomes</taxon>
    </lineage>
</organism>
<dbReference type="SUPFAM" id="SSF56425">
    <property type="entry name" value="Succinate dehydrogenase/fumarate reductase flavoprotein, catalytic domain"/>
    <property type="match status" value="1"/>
</dbReference>
<evidence type="ECO:0000256" key="6">
    <source>
        <dbReference type="ARBA" id="ARBA00022642"/>
    </source>
</evidence>
<dbReference type="InterPro" id="IPR003953">
    <property type="entry name" value="FAD-dep_OxRdtase_2_FAD-bd"/>
</dbReference>
<dbReference type="Pfam" id="PF00890">
    <property type="entry name" value="FAD_binding_2"/>
    <property type="match status" value="1"/>
</dbReference>
<name>A0A6J7JHN2_9ZZZZ</name>
<dbReference type="Gene3D" id="3.90.700.10">
    <property type="entry name" value="Succinate dehydrogenase/fumarate reductase flavoprotein, catalytic domain"/>
    <property type="match status" value="1"/>
</dbReference>
<dbReference type="Pfam" id="PF02910">
    <property type="entry name" value="Succ_DH_flav_C"/>
    <property type="match status" value="1"/>
</dbReference>
<evidence type="ECO:0000256" key="7">
    <source>
        <dbReference type="ARBA" id="ARBA00022827"/>
    </source>
</evidence>
<protein>
    <recommendedName>
        <fullName evidence="4">L-aspartate oxidase</fullName>
        <ecNumber evidence="4">1.4.3.16</ecNumber>
    </recommendedName>
</protein>
<evidence type="ECO:0000256" key="2">
    <source>
        <dbReference type="ARBA" id="ARBA00004950"/>
    </source>
</evidence>
<evidence type="ECO:0000256" key="1">
    <source>
        <dbReference type="ARBA" id="ARBA00001974"/>
    </source>
</evidence>
<evidence type="ECO:0000259" key="9">
    <source>
        <dbReference type="Pfam" id="PF00890"/>
    </source>
</evidence>
<dbReference type="GO" id="GO:0008734">
    <property type="term" value="F:L-aspartate oxidase activity"/>
    <property type="evidence" value="ECO:0007669"/>
    <property type="project" value="UniProtKB-EC"/>
</dbReference>
<evidence type="ECO:0000256" key="8">
    <source>
        <dbReference type="ARBA" id="ARBA00023002"/>
    </source>
</evidence>
<dbReference type="UniPathway" id="UPA00253">
    <property type="reaction ID" value="UER00326"/>
</dbReference>
<dbReference type="Gene3D" id="3.50.50.60">
    <property type="entry name" value="FAD/NAD(P)-binding domain"/>
    <property type="match status" value="1"/>
</dbReference>
<reference evidence="11" key="1">
    <citation type="submission" date="2020-05" db="EMBL/GenBank/DDBJ databases">
        <authorList>
            <person name="Chiriac C."/>
            <person name="Salcher M."/>
            <person name="Ghai R."/>
            <person name="Kavagutti S V."/>
        </authorList>
    </citation>
    <scope>NUCLEOTIDE SEQUENCE</scope>
</reference>
<feature type="domain" description="FAD-dependent oxidoreductase 2 FAD-binding" evidence="9">
    <location>
        <begin position="3"/>
        <end position="374"/>
    </location>
</feature>
<dbReference type="EMBL" id="CAFBNL010000005">
    <property type="protein sequence ID" value="CAB4942613.1"/>
    <property type="molecule type" value="Genomic_DNA"/>
</dbReference>
<comment type="cofactor">
    <cofactor evidence="1">
        <name>FAD</name>
        <dbReference type="ChEBI" id="CHEBI:57692"/>
    </cofactor>
</comment>
<comment type="pathway">
    <text evidence="2">Cofactor biosynthesis; NAD(+) biosynthesis; iminoaspartate from L-aspartate (oxidase route): step 1/1.</text>
</comment>
<dbReference type="GO" id="GO:0034628">
    <property type="term" value="P:'de novo' NAD+ biosynthetic process from L-aspartate"/>
    <property type="evidence" value="ECO:0007669"/>
    <property type="project" value="TreeGrafter"/>
</dbReference>
<keyword evidence="5" id="KW-0285">Flavoprotein</keyword>
<keyword evidence="6" id="KW-0662">Pyridine nucleotide biosynthesis</keyword>
<dbReference type="SUPFAM" id="SSF46977">
    <property type="entry name" value="Succinate dehydrogenase/fumarate reductase flavoprotein C-terminal domain"/>
    <property type="match status" value="1"/>
</dbReference>
<dbReference type="SUPFAM" id="SSF51905">
    <property type="entry name" value="FAD/NAD(P)-binding domain"/>
    <property type="match status" value="1"/>
</dbReference>
<dbReference type="PRINTS" id="PR00411">
    <property type="entry name" value="PNDRDTASEI"/>
</dbReference>
<sequence>MLDLLVLGSGIAGLSAAIRAADAGLKVTVLTKGALSNTATNYAQGGVAAALSEPDSPALHRADTLDAGGGLCDIEAVDVLVREGPRRVRDLMALGAEFDRAAIDGELELAREGGHSLARVVHAGGDATGAEIERALVAALDDHPGIEARERWFTVDLILEGGAVVGVTAIAPDGTLQEVRARNVLLATGGAGQLFAVTTNPPVSTGDGIAMAYRAGAAIADIEFMQFHPTALDVALMPRPLLSEALRGEGAVLRDENGEAFMQAEHPLGDLAPRDVVARAITRRLVARNLAHLFLDATAISDFAQRFPTVARAARAAGLDPESDLLPVAPAAHYLSGGICTDLDGATTLPGLWACGEVACSGVHGANRLASNSLLDGLVFAPRAVEAILDGRREPRATGVLRGVLSAVSRQNPNAADMRVNDSSVGGSITLGSLQRAMTFGAGVLRDAGSLTGVLDVLPLSLPAETPAQYELNNLVTVARTLVAAALRREESRGTHTRLDFTEQSTALLGRFIHLNGYETSFVPLVIHSQPPADVLLTDSKRLSTEVV</sequence>
<dbReference type="NCBIfam" id="TIGR00551">
    <property type="entry name" value="nadB"/>
    <property type="match status" value="1"/>
</dbReference>
<dbReference type="InterPro" id="IPR037099">
    <property type="entry name" value="Fum_R/Succ_DH_flav-like_C_sf"/>
</dbReference>
<dbReference type="InterPro" id="IPR036188">
    <property type="entry name" value="FAD/NAD-bd_sf"/>
</dbReference>
<dbReference type="AlphaFoldDB" id="A0A6J7JHN2"/>